<evidence type="ECO:0000256" key="1">
    <source>
        <dbReference type="SAM" id="Phobius"/>
    </source>
</evidence>
<protein>
    <submittedName>
        <fullName evidence="2">Uncharacterized protein</fullName>
    </submittedName>
</protein>
<sequence length="144" mass="14794">MGQIVHAAVRFPTVTLTSALVVALGFWVLVLLGRADVRAFDADAPLLTRSLGGMPVAVAASVVIVSAWLVSITGMLLMDLARLTGSGGAAARVALLVLSTLVAWPVTRRSAAFIARLFPGSPGLYRRAAASSAPYDPGSPPARG</sequence>
<comment type="caution">
    <text evidence="2">The sequence shown here is derived from an EMBL/GenBank/DDBJ whole genome shotgun (WGS) entry which is preliminary data.</text>
</comment>
<reference evidence="2" key="2">
    <citation type="submission" date="2020-09" db="EMBL/GenBank/DDBJ databases">
        <authorList>
            <person name="Sun Q."/>
            <person name="Ohkuma M."/>
        </authorList>
    </citation>
    <scope>NUCLEOTIDE SEQUENCE</scope>
    <source>
        <strain evidence="2">JCM 4386</strain>
    </source>
</reference>
<keyword evidence="1" id="KW-1133">Transmembrane helix</keyword>
<dbReference type="Proteomes" id="UP000606194">
    <property type="component" value="Unassembled WGS sequence"/>
</dbReference>
<dbReference type="EMBL" id="BMTL01000013">
    <property type="protein sequence ID" value="GGR92648.1"/>
    <property type="molecule type" value="Genomic_DNA"/>
</dbReference>
<proteinExistence type="predicted"/>
<feature type="transmembrane region" description="Helical" evidence="1">
    <location>
        <begin position="53"/>
        <end position="77"/>
    </location>
</feature>
<feature type="transmembrane region" description="Helical" evidence="1">
    <location>
        <begin position="12"/>
        <end position="32"/>
    </location>
</feature>
<keyword evidence="3" id="KW-1185">Reference proteome</keyword>
<reference evidence="2" key="1">
    <citation type="journal article" date="2014" name="Int. J. Syst. Evol. Microbiol.">
        <title>Complete genome sequence of Corynebacterium casei LMG S-19264T (=DSM 44701T), isolated from a smear-ripened cheese.</title>
        <authorList>
            <consortium name="US DOE Joint Genome Institute (JGI-PGF)"/>
            <person name="Walter F."/>
            <person name="Albersmeier A."/>
            <person name="Kalinowski J."/>
            <person name="Ruckert C."/>
        </authorList>
    </citation>
    <scope>NUCLEOTIDE SEQUENCE</scope>
    <source>
        <strain evidence="2">JCM 4386</strain>
    </source>
</reference>
<gene>
    <name evidence="2" type="ORF">GCM10010269_34600</name>
</gene>
<evidence type="ECO:0000313" key="2">
    <source>
        <dbReference type="EMBL" id="GGR92648.1"/>
    </source>
</evidence>
<keyword evidence="1" id="KW-0472">Membrane</keyword>
<keyword evidence="1" id="KW-0812">Transmembrane</keyword>
<organism evidence="2 3">
    <name type="scientific">Streptomyces humidus</name>
    <dbReference type="NCBI Taxonomy" id="52259"/>
    <lineage>
        <taxon>Bacteria</taxon>
        <taxon>Bacillati</taxon>
        <taxon>Actinomycetota</taxon>
        <taxon>Actinomycetes</taxon>
        <taxon>Kitasatosporales</taxon>
        <taxon>Streptomycetaceae</taxon>
        <taxon>Streptomyces</taxon>
    </lineage>
</organism>
<dbReference type="AlphaFoldDB" id="A0A918FX21"/>
<name>A0A918FX21_9ACTN</name>
<feature type="transmembrane region" description="Helical" evidence="1">
    <location>
        <begin position="89"/>
        <end position="107"/>
    </location>
</feature>
<evidence type="ECO:0000313" key="3">
    <source>
        <dbReference type="Proteomes" id="UP000606194"/>
    </source>
</evidence>
<accession>A0A918FX21</accession>
<dbReference type="RefSeq" id="WP_190150161.1">
    <property type="nucleotide sequence ID" value="NZ_BMTL01000013.1"/>
</dbReference>